<sequence length="77" mass="8830">VELNADCFSSRIYLEFDEESDEDVELESVLNLRPNAFGDDGTLLYNLYGNVLSQSAFGWKKLSDILKKLADCIRYRC</sequence>
<proteinExistence type="predicted"/>
<dbReference type="Proteomes" id="UP000276133">
    <property type="component" value="Unassembled WGS sequence"/>
</dbReference>
<organism evidence="1 2">
    <name type="scientific">Brachionus plicatilis</name>
    <name type="common">Marine rotifer</name>
    <name type="synonym">Brachionus muelleri</name>
    <dbReference type="NCBI Taxonomy" id="10195"/>
    <lineage>
        <taxon>Eukaryota</taxon>
        <taxon>Metazoa</taxon>
        <taxon>Spiralia</taxon>
        <taxon>Gnathifera</taxon>
        <taxon>Rotifera</taxon>
        <taxon>Eurotatoria</taxon>
        <taxon>Monogononta</taxon>
        <taxon>Pseudotrocha</taxon>
        <taxon>Ploima</taxon>
        <taxon>Brachionidae</taxon>
        <taxon>Brachionus</taxon>
    </lineage>
</organism>
<gene>
    <name evidence="1" type="ORF">BpHYR1_049634</name>
</gene>
<evidence type="ECO:0000313" key="1">
    <source>
        <dbReference type="EMBL" id="RNA42210.1"/>
    </source>
</evidence>
<protein>
    <submittedName>
        <fullName evidence="1">Uncharacterized protein</fullName>
    </submittedName>
</protein>
<comment type="caution">
    <text evidence="1">The sequence shown here is derived from an EMBL/GenBank/DDBJ whole genome shotgun (WGS) entry which is preliminary data.</text>
</comment>
<evidence type="ECO:0000313" key="2">
    <source>
        <dbReference type="Proteomes" id="UP000276133"/>
    </source>
</evidence>
<accession>A0A3M7T2X2</accession>
<feature type="non-terminal residue" evidence="1">
    <location>
        <position position="1"/>
    </location>
</feature>
<dbReference type="EMBL" id="REGN01000402">
    <property type="protein sequence ID" value="RNA42210.1"/>
    <property type="molecule type" value="Genomic_DNA"/>
</dbReference>
<name>A0A3M7T2X2_BRAPC</name>
<reference evidence="1 2" key="1">
    <citation type="journal article" date="2018" name="Sci. Rep.">
        <title>Genomic signatures of local adaptation to the degree of environmental predictability in rotifers.</title>
        <authorList>
            <person name="Franch-Gras L."/>
            <person name="Hahn C."/>
            <person name="Garcia-Roger E.M."/>
            <person name="Carmona M.J."/>
            <person name="Serra M."/>
            <person name="Gomez A."/>
        </authorList>
    </citation>
    <scope>NUCLEOTIDE SEQUENCE [LARGE SCALE GENOMIC DNA]</scope>
    <source>
        <strain evidence="1">HYR1</strain>
    </source>
</reference>
<dbReference type="AlphaFoldDB" id="A0A3M7T2X2"/>
<keyword evidence="2" id="KW-1185">Reference proteome</keyword>